<feature type="chain" id="PRO_5039595365" evidence="3">
    <location>
        <begin position="17"/>
        <end position="848"/>
    </location>
</feature>
<dbReference type="GO" id="GO:0005975">
    <property type="term" value="P:carbohydrate metabolic process"/>
    <property type="evidence" value="ECO:0007669"/>
    <property type="project" value="InterPro"/>
</dbReference>
<feature type="compositionally biased region" description="Polar residues" evidence="2">
    <location>
        <begin position="722"/>
        <end position="739"/>
    </location>
</feature>
<dbReference type="SMART" id="SM00495">
    <property type="entry name" value="ChtBD3"/>
    <property type="match status" value="2"/>
</dbReference>
<keyword evidence="1" id="KW-0378">Hydrolase</keyword>
<dbReference type="Gene3D" id="2.60.40.10">
    <property type="entry name" value="Immunoglobulins"/>
    <property type="match status" value="2"/>
</dbReference>
<dbReference type="SUPFAM" id="SSF51055">
    <property type="entry name" value="Carbohydrate binding domain"/>
    <property type="match status" value="2"/>
</dbReference>
<dbReference type="SUPFAM" id="SSF52743">
    <property type="entry name" value="Subtilisin-like"/>
    <property type="match status" value="1"/>
</dbReference>
<dbReference type="GO" id="GO:0004252">
    <property type="term" value="F:serine-type endopeptidase activity"/>
    <property type="evidence" value="ECO:0007669"/>
    <property type="project" value="InterPro"/>
</dbReference>
<keyword evidence="3" id="KW-0732">Signal</keyword>
<dbReference type="InterPro" id="IPR036852">
    <property type="entry name" value="Peptidase_S8/S53_dom_sf"/>
</dbReference>
<feature type="region of interest" description="Disordered" evidence="2">
    <location>
        <begin position="722"/>
        <end position="755"/>
    </location>
</feature>
<dbReference type="GO" id="GO:0005576">
    <property type="term" value="C:extracellular region"/>
    <property type="evidence" value="ECO:0007669"/>
    <property type="project" value="InterPro"/>
</dbReference>
<name>A0A9E6TU21_9PSED</name>
<dbReference type="InterPro" id="IPR036573">
    <property type="entry name" value="CBM_sf_5/12"/>
</dbReference>
<dbReference type="GO" id="GO:0030246">
    <property type="term" value="F:carbohydrate binding"/>
    <property type="evidence" value="ECO:0007669"/>
    <property type="project" value="InterPro"/>
</dbReference>
<evidence type="ECO:0000313" key="5">
    <source>
        <dbReference type="EMBL" id="QXI30404.1"/>
    </source>
</evidence>
<reference evidence="5 6" key="2">
    <citation type="journal article" date="2021" name="Microorganisms">
        <title>The Ever-Expanding Pseudomonas Genus: Description of 43 New Species and Partition of the Pseudomonas putida Group.</title>
        <authorList>
            <person name="Girard L."/>
            <person name="Lood C."/>
            <person name="Hofte M."/>
            <person name="Vandamme P."/>
            <person name="Rokni-Zadeh H."/>
            <person name="van Noort V."/>
            <person name="Lavigne R."/>
            <person name="De Mot R."/>
        </authorList>
    </citation>
    <scope>NUCLEOTIDE SEQUENCE [LARGE SCALE GENOMIC DNA]</scope>
    <source>
        <strain evidence="5 6">RW8P3</strain>
    </source>
</reference>
<dbReference type="InterPro" id="IPR003610">
    <property type="entry name" value="CBM5/12"/>
</dbReference>
<dbReference type="EMBL" id="CP077093">
    <property type="protein sequence ID" value="QXI30404.1"/>
    <property type="molecule type" value="Genomic_DNA"/>
</dbReference>
<feature type="domain" description="Chitin-binding type-3" evidence="4">
    <location>
        <begin position="757"/>
        <end position="799"/>
    </location>
</feature>
<dbReference type="Pfam" id="PF02839">
    <property type="entry name" value="CBM_5_12"/>
    <property type="match status" value="1"/>
</dbReference>
<reference evidence="5 6" key="1">
    <citation type="journal article" date="2020" name="Microorganisms">
        <title>Reliable Identification of Environmental Pseudomonas Isolates Using the rpoD Gene.</title>
        <authorList>
            <consortium name="The Broad Institute Genome Sequencing Platform"/>
            <person name="Girard L."/>
            <person name="Lood C."/>
            <person name="Rokni-Zadeh H."/>
            <person name="van Noort V."/>
            <person name="Lavigne R."/>
            <person name="De Mot R."/>
        </authorList>
    </citation>
    <scope>NUCLEOTIDE SEQUENCE [LARGE SCALE GENOMIC DNA]</scope>
    <source>
        <strain evidence="5 6">RW8P3</strain>
    </source>
</reference>
<dbReference type="Pfam" id="PF00082">
    <property type="entry name" value="Peptidase_S8"/>
    <property type="match status" value="1"/>
</dbReference>
<dbReference type="CDD" id="cd00146">
    <property type="entry name" value="PKD"/>
    <property type="match status" value="1"/>
</dbReference>
<evidence type="ECO:0000256" key="2">
    <source>
        <dbReference type="SAM" id="MobiDB-lite"/>
    </source>
</evidence>
<dbReference type="Proteomes" id="UP000634530">
    <property type="component" value="Chromosome"/>
</dbReference>
<evidence type="ECO:0000256" key="1">
    <source>
        <dbReference type="ARBA" id="ARBA00022801"/>
    </source>
</evidence>
<accession>A0A9E6TU21</accession>
<evidence type="ECO:0000313" key="6">
    <source>
        <dbReference type="Proteomes" id="UP000634530"/>
    </source>
</evidence>
<sequence length="848" mass="90563">MKLFLTSLFLSLQALATGVGAAGSDAVIVLLRANPQVAATRTQDSDALRQLQAEPGFAPVFQLPAARSVADTHAFERHRLDRYYRITITGRSDADVQALLDQLKLNPLVQRAYVEPEPVSLEQGEPPRVPEPEMARQAGQRSTPPDYISRQNYLMSPEPVEPYKLGGLDALALRRYPGGYGENVRVISDEIDHWAYDHVDLPKPFITHWKLREHEVGHHDTASAGVMFSLDNDYGTVGFVPRAMAGYTKFGTGGLLDLGPQLKPGDVVQVGVHYSVGRLPESVCPATPCYMPVEYSDAILDEISWLTQEKGVHVVIAAANGNINLDDPYFGGRYDPQLLDSGSIYAGGAYPTTGARAWYSEYGKRVGMFSWGSNVTSTSYSPANPTTLYTHTYSGTSSANPILAGAVALMQSIANANGIGPVPPKIMRRILQETGHPLPFPDKNKPIGVQPDLKLAVEKLLRDYSGSPPLGQLASPGEIESQSSFTLKVVLSNPDARPVDYQWHTEGLTGTPGNAEEVRLSAPRVEDDTPIPIAVDVTRGGQTLRLEDTLLVRKVANQPLPPTVVIAGPSAVSAGAPVELDASASSSANPGASPLHFDWRIPGGIVGAVPDGPRLRFSAPAFGSTPEYRFEVTVDDGLASASQTHNLRILPPVIAPPVAVVSGESRVEAGKLLNLSGTGSTGADLRYAWSASGFTPSTSTASSAAFTAPASAGPRTVVLTVTDSQSRTSRASHSVTVTAGSGGGDDCAPSDPAAGQYRPWESAKTYVGGDMVQYNGVVWRAGWSTRGMAPDRVDAFALVSNLPVPWQSRPYVAGNQVIHQGQLYQAKYWVNRAPPGVEWTLLGEHACP</sequence>
<dbReference type="InterPro" id="IPR000209">
    <property type="entry name" value="Peptidase_S8/S53_dom"/>
</dbReference>
<protein>
    <submittedName>
        <fullName evidence="5">S8 family serine peptidase</fullName>
    </submittedName>
</protein>
<dbReference type="RefSeq" id="WP_186681604.1">
    <property type="nucleotide sequence ID" value="NZ_CP077093.1"/>
</dbReference>
<dbReference type="KEGG" id="pvw:HU752_010810"/>
<gene>
    <name evidence="5" type="ORF">HU752_010810</name>
</gene>
<feature type="region of interest" description="Disordered" evidence="2">
    <location>
        <begin position="117"/>
        <end position="146"/>
    </location>
</feature>
<dbReference type="AlphaFoldDB" id="A0A9E6TU21"/>
<dbReference type="InterPro" id="IPR013783">
    <property type="entry name" value="Ig-like_fold"/>
</dbReference>
<proteinExistence type="predicted"/>
<feature type="signal peptide" evidence="3">
    <location>
        <begin position="1"/>
        <end position="16"/>
    </location>
</feature>
<dbReference type="Gene3D" id="2.10.10.20">
    <property type="entry name" value="Carbohydrate-binding module superfamily 5/12"/>
    <property type="match status" value="2"/>
</dbReference>
<feature type="domain" description="Chitin-binding type-3" evidence="4">
    <location>
        <begin position="803"/>
        <end position="842"/>
    </location>
</feature>
<organism evidence="5 6">
    <name type="scientific">Pseudomonas vanderleydeniana</name>
    <dbReference type="NCBI Taxonomy" id="2745495"/>
    <lineage>
        <taxon>Bacteria</taxon>
        <taxon>Pseudomonadati</taxon>
        <taxon>Pseudomonadota</taxon>
        <taxon>Gammaproteobacteria</taxon>
        <taxon>Pseudomonadales</taxon>
        <taxon>Pseudomonadaceae</taxon>
        <taxon>Pseudomonas</taxon>
    </lineage>
</organism>
<evidence type="ECO:0000256" key="3">
    <source>
        <dbReference type="SAM" id="SignalP"/>
    </source>
</evidence>
<dbReference type="Gene3D" id="3.40.50.200">
    <property type="entry name" value="Peptidase S8/S53 domain"/>
    <property type="match status" value="1"/>
</dbReference>
<dbReference type="GO" id="GO:0006508">
    <property type="term" value="P:proteolysis"/>
    <property type="evidence" value="ECO:0007669"/>
    <property type="project" value="InterPro"/>
</dbReference>
<keyword evidence="6" id="KW-1185">Reference proteome</keyword>
<dbReference type="CDD" id="cd12215">
    <property type="entry name" value="ChiC_BD"/>
    <property type="match status" value="2"/>
</dbReference>
<dbReference type="GO" id="GO:0004553">
    <property type="term" value="F:hydrolase activity, hydrolyzing O-glycosyl compounds"/>
    <property type="evidence" value="ECO:0007669"/>
    <property type="project" value="InterPro"/>
</dbReference>
<evidence type="ECO:0000259" key="4">
    <source>
        <dbReference type="SMART" id="SM00495"/>
    </source>
</evidence>